<reference evidence="5 6" key="1">
    <citation type="submission" date="2017-08" db="EMBL/GenBank/DDBJ databases">
        <title>Acidophilic green algal genome provides insights into adaptation to an acidic environment.</title>
        <authorList>
            <person name="Hirooka S."/>
            <person name="Hirose Y."/>
            <person name="Kanesaki Y."/>
            <person name="Higuchi S."/>
            <person name="Fujiwara T."/>
            <person name="Onuma R."/>
            <person name="Era A."/>
            <person name="Ohbayashi R."/>
            <person name="Uzuka A."/>
            <person name="Nozaki H."/>
            <person name="Yoshikawa H."/>
            <person name="Miyagishima S.Y."/>
        </authorList>
    </citation>
    <scope>NUCLEOTIDE SEQUENCE [LARGE SCALE GENOMIC DNA]</scope>
    <source>
        <strain evidence="5 6">NIES-2499</strain>
    </source>
</reference>
<keyword evidence="1" id="KW-0346">Stress response</keyword>
<evidence type="ECO:0000313" key="6">
    <source>
        <dbReference type="Proteomes" id="UP000232323"/>
    </source>
</evidence>
<keyword evidence="6" id="KW-1185">Reference proteome</keyword>
<dbReference type="GO" id="GO:0019243">
    <property type="term" value="P:methylglyoxal catabolic process to D-lactate via S-lactoyl-glutathione"/>
    <property type="evidence" value="ECO:0007669"/>
    <property type="project" value="TreeGrafter"/>
</dbReference>
<dbReference type="STRING" id="1157962.A0A250XRM8"/>
<dbReference type="InterPro" id="IPR050325">
    <property type="entry name" value="Prot/Nucl_acid_deglycase"/>
</dbReference>
<dbReference type="PANTHER" id="PTHR48094:SF11">
    <property type="entry name" value="GLUTATHIONE-INDEPENDENT GLYOXALASE HSP31-RELATED"/>
    <property type="match status" value="1"/>
</dbReference>
<dbReference type="Gene3D" id="3.40.50.880">
    <property type="match status" value="2"/>
</dbReference>
<organism evidence="5 6">
    <name type="scientific">Chlamydomonas eustigma</name>
    <dbReference type="NCBI Taxonomy" id="1157962"/>
    <lineage>
        <taxon>Eukaryota</taxon>
        <taxon>Viridiplantae</taxon>
        <taxon>Chlorophyta</taxon>
        <taxon>core chlorophytes</taxon>
        <taxon>Chlorophyceae</taxon>
        <taxon>CS clade</taxon>
        <taxon>Chlamydomonadales</taxon>
        <taxon>Chlamydomonadaceae</taxon>
        <taxon>Chlamydomonas</taxon>
    </lineage>
</organism>
<evidence type="ECO:0000259" key="4">
    <source>
        <dbReference type="Pfam" id="PF01965"/>
    </source>
</evidence>
<proteinExistence type="inferred from homology"/>
<feature type="domain" description="DJ-1/PfpI" evidence="4">
    <location>
        <begin position="203"/>
        <end position="316"/>
    </location>
</feature>
<dbReference type="OrthoDB" id="543156at2759"/>
<accession>A0A250XRM8</accession>
<dbReference type="Proteomes" id="UP000232323">
    <property type="component" value="Unassembled WGS sequence"/>
</dbReference>
<dbReference type="CDD" id="cd03141">
    <property type="entry name" value="GATase1_Hsp31_like"/>
    <property type="match status" value="1"/>
</dbReference>
<dbReference type="GO" id="GO:0005737">
    <property type="term" value="C:cytoplasm"/>
    <property type="evidence" value="ECO:0007669"/>
    <property type="project" value="TreeGrafter"/>
</dbReference>
<dbReference type="PANTHER" id="PTHR48094">
    <property type="entry name" value="PROTEIN/NUCLEIC ACID DEGLYCASE DJ-1-RELATED"/>
    <property type="match status" value="1"/>
</dbReference>
<keyword evidence="2" id="KW-0456">Lyase</keyword>
<dbReference type="InterPro" id="IPR029062">
    <property type="entry name" value="Class_I_gatase-like"/>
</dbReference>
<dbReference type="SUPFAM" id="SSF52317">
    <property type="entry name" value="Class I glutamine amidotransferase-like"/>
    <property type="match status" value="2"/>
</dbReference>
<comment type="similarity">
    <text evidence="3">Belongs to the peptidase C56 family. HSP31-like subfamily.</text>
</comment>
<dbReference type="Pfam" id="PF01965">
    <property type="entry name" value="DJ-1_PfpI"/>
    <property type="match status" value="1"/>
</dbReference>
<name>A0A250XRM8_9CHLO</name>
<evidence type="ECO:0000313" key="5">
    <source>
        <dbReference type="EMBL" id="GAX85663.1"/>
    </source>
</evidence>
<dbReference type="GO" id="GO:0019172">
    <property type="term" value="F:glyoxalase III activity"/>
    <property type="evidence" value="ECO:0007669"/>
    <property type="project" value="TreeGrafter"/>
</dbReference>
<gene>
    <name evidence="5" type="ORF">CEUSTIGMA_g13078.t1</name>
</gene>
<evidence type="ECO:0000256" key="3">
    <source>
        <dbReference type="ARBA" id="ARBA00038493"/>
    </source>
</evidence>
<protein>
    <recommendedName>
        <fullName evidence="4">DJ-1/PfpI domain-containing protein</fullName>
    </recommendedName>
</protein>
<evidence type="ECO:0000256" key="1">
    <source>
        <dbReference type="ARBA" id="ARBA00023016"/>
    </source>
</evidence>
<sequence>MSKKILIICTSANRMGSASDAAETGSWMEEVAAPYYVWKEKGYEVTITSLKGGEVPFDEGSLNPPFLTKEAEKFMLDNDAMSKVTNSLKLSEVDASSFDAVFLPGGHGTCYDLPESEVSTWIGTIYDLPESEVSTWIGTIYDLPESEVSTWIGTIYDLPESEVSTWIGTIYDLPESEVSTWIGTIYDLPESEVSTWIGTIYDLPESEELSKQLSAAWNAGKVVSAVCHGPTGLVNVKDANGAPIVKGRKVTGFSDSEEVAVGKDHLVPFMLETKLKELGGVYECAANWQVHAVRDGNLVTGQNPGSSARTAELVVEALSA</sequence>
<dbReference type="EMBL" id="BEGY01000183">
    <property type="protein sequence ID" value="GAX85663.1"/>
    <property type="molecule type" value="Genomic_DNA"/>
</dbReference>
<dbReference type="AlphaFoldDB" id="A0A250XRM8"/>
<comment type="caution">
    <text evidence="5">The sequence shown here is derived from an EMBL/GenBank/DDBJ whole genome shotgun (WGS) entry which is preliminary data.</text>
</comment>
<dbReference type="InterPro" id="IPR002818">
    <property type="entry name" value="DJ-1/PfpI"/>
</dbReference>
<evidence type="ECO:0000256" key="2">
    <source>
        <dbReference type="ARBA" id="ARBA00023239"/>
    </source>
</evidence>